<keyword evidence="2" id="KW-1185">Reference proteome</keyword>
<proteinExistence type="predicted"/>
<dbReference type="InterPro" id="IPR021250">
    <property type="entry name" value="DUF2789"/>
</dbReference>
<dbReference type="EMBL" id="WLYX01000001">
    <property type="protein sequence ID" value="MTD33290.1"/>
    <property type="molecule type" value="Genomic_DNA"/>
</dbReference>
<dbReference type="RefSeq" id="WP_230370121.1">
    <property type="nucleotide sequence ID" value="NZ_WLYX01000001.1"/>
</dbReference>
<dbReference type="AlphaFoldDB" id="A0A844GD82"/>
<organism evidence="1 2">
    <name type="scientific">Paludibacterium denitrificans</name>
    <dbReference type="NCBI Taxonomy" id="2675226"/>
    <lineage>
        <taxon>Bacteria</taxon>
        <taxon>Pseudomonadati</taxon>
        <taxon>Pseudomonadota</taxon>
        <taxon>Betaproteobacteria</taxon>
        <taxon>Neisseriales</taxon>
        <taxon>Chromobacteriaceae</taxon>
        <taxon>Paludibacterium</taxon>
    </lineage>
</organism>
<dbReference type="Gene3D" id="1.10.10.1130">
    <property type="entry name" value="Uncharacterised protein PF10982, DUF2789"/>
    <property type="match status" value="1"/>
</dbReference>
<name>A0A844GD82_9NEIS</name>
<gene>
    <name evidence="1" type="ORF">GKE73_09555</name>
</gene>
<dbReference type="InterPro" id="IPR038086">
    <property type="entry name" value="DUF2789_sf"/>
</dbReference>
<comment type="caution">
    <text evidence="1">The sequence shown here is derived from an EMBL/GenBank/DDBJ whole genome shotgun (WGS) entry which is preliminary data.</text>
</comment>
<evidence type="ECO:0000313" key="1">
    <source>
        <dbReference type="EMBL" id="MTD33290.1"/>
    </source>
</evidence>
<accession>A0A844GD82</accession>
<dbReference type="Pfam" id="PF10982">
    <property type="entry name" value="DUF2789"/>
    <property type="match status" value="1"/>
</dbReference>
<protein>
    <submittedName>
        <fullName evidence="1">DUF2789 family protein</fullName>
    </submittedName>
</protein>
<sequence>MESPIHPLSALFDQLGLPSDHAAIEAFIGQHAPLDNHTRLAEAPFWTAAQQEFLSAELDDDADWAEVIDSLDARLRSS</sequence>
<dbReference type="Proteomes" id="UP000446658">
    <property type="component" value="Unassembled WGS sequence"/>
</dbReference>
<reference evidence="1 2" key="1">
    <citation type="submission" date="2019-11" db="EMBL/GenBank/DDBJ databases">
        <title>Draft genome sequence of Paludibacterium sp. dN18-1.</title>
        <authorList>
            <person name="Im W.-T."/>
        </authorList>
    </citation>
    <scope>NUCLEOTIDE SEQUENCE [LARGE SCALE GENOMIC DNA]</scope>
    <source>
        <strain evidence="2">dN 18-1</strain>
    </source>
</reference>
<evidence type="ECO:0000313" key="2">
    <source>
        <dbReference type="Proteomes" id="UP000446658"/>
    </source>
</evidence>